<name>A0ABQ6PYV5_9BACT</name>
<reference evidence="2 3" key="1">
    <citation type="submission" date="2023-08" db="EMBL/GenBank/DDBJ databases">
        <title>Draft genome sequence of Algoriphagus taiwanensis.</title>
        <authorList>
            <person name="Takatani N."/>
            <person name="Hosokawa M."/>
            <person name="Sawabe T."/>
        </authorList>
    </citation>
    <scope>NUCLEOTIDE SEQUENCE [LARGE SCALE GENOMIC DNA]</scope>
    <source>
        <strain evidence="2 3">JCM 19755</strain>
    </source>
</reference>
<dbReference type="Pfam" id="PF12728">
    <property type="entry name" value="HTH_17"/>
    <property type="match status" value="1"/>
</dbReference>
<organism evidence="2 3">
    <name type="scientific">Algoriphagus taiwanensis</name>
    <dbReference type="NCBI Taxonomy" id="1445656"/>
    <lineage>
        <taxon>Bacteria</taxon>
        <taxon>Pseudomonadati</taxon>
        <taxon>Bacteroidota</taxon>
        <taxon>Cytophagia</taxon>
        <taxon>Cytophagales</taxon>
        <taxon>Cyclobacteriaceae</taxon>
        <taxon>Algoriphagus</taxon>
    </lineage>
</organism>
<dbReference type="EMBL" id="BTPE01000001">
    <property type="protein sequence ID" value="GMQ31957.1"/>
    <property type="molecule type" value="Genomic_DNA"/>
</dbReference>
<dbReference type="Proteomes" id="UP001307705">
    <property type="component" value="Unassembled WGS sequence"/>
</dbReference>
<evidence type="ECO:0000313" key="3">
    <source>
        <dbReference type="Proteomes" id="UP001307705"/>
    </source>
</evidence>
<proteinExistence type="predicted"/>
<gene>
    <name evidence="2" type="ORF">Ataiwa_02290</name>
</gene>
<dbReference type="InterPro" id="IPR041657">
    <property type="entry name" value="HTH_17"/>
</dbReference>
<sequence length="96" mass="11097">MEKPILLFPYSVDEFRGIINSEINEALKRFHLNPSPSDSEKLLSRKEAALKLNVCLVTLDSYTKQGLIQSYIIGRRVLFKESEIEKSLHQVKTVKY</sequence>
<protein>
    <recommendedName>
        <fullName evidence="1">Helix-turn-helix domain-containing protein</fullName>
    </recommendedName>
</protein>
<comment type="caution">
    <text evidence="2">The sequence shown here is derived from an EMBL/GenBank/DDBJ whole genome shotgun (WGS) entry which is preliminary data.</text>
</comment>
<evidence type="ECO:0000259" key="1">
    <source>
        <dbReference type="Pfam" id="PF12728"/>
    </source>
</evidence>
<keyword evidence="3" id="KW-1185">Reference proteome</keyword>
<dbReference type="RefSeq" id="WP_338226804.1">
    <property type="nucleotide sequence ID" value="NZ_BTPE01000001.1"/>
</dbReference>
<feature type="domain" description="Helix-turn-helix" evidence="1">
    <location>
        <begin position="42"/>
        <end position="87"/>
    </location>
</feature>
<accession>A0ABQ6PYV5</accession>
<evidence type="ECO:0000313" key="2">
    <source>
        <dbReference type="EMBL" id="GMQ31957.1"/>
    </source>
</evidence>